<dbReference type="Gene3D" id="3.30.300.30">
    <property type="match status" value="1"/>
</dbReference>
<dbReference type="PROSITE" id="PS00455">
    <property type="entry name" value="AMP_BINDING"/>
    <property type="match status" value="1"/>
</dbReference>
<reference evidence="3 4" key="1">
    <citation type="submission" date="2016-06" db="EMBL/GenBank/DDBJ databases">
        <title>Complete genome sequences of Bordetella bronchialis and Bordetella flabilis.</title>
        <authorList>
            <person name="LiPuma J.J."/>
            <person name="Spilker T."/>
        </authorList>
    </citation>
    <scope>NUCLEOTIDE SEQUENCE [LARGE SCALE GENOMIC DNA]</scope>
    <source>
        <strain evidence="3 4">AU10664</strain>
    </source>
</reference>
<dbReference type="PANTHER" id="PTHR43767:SF1">
    <property type="entry name" value="NONRIBOSOMAL PEPTIDE SYNTHASE PES1 (EUROFUNG)-RELATED"/>
    <property type="match status" value="1"/>
</dbReference>
<dbReference type="InterPro" id="IPR050237">
    <property type="entry name" value="ATP-dep_AMP-bd_enzyme"/>
</dbReference>
<dbReference type="Pfam" id="PF13193">
    <property type="entry name" value="AMP-binding_C"/>
    <property type="match status" value="1"/>
</dbReference>
<proteinExistence type="predicted"/>
<dbReference type="InterPro" id="IPR000873">
    <property type="entry name" value="AMP-dep_synth/lig_dom"/>
</dbReference>
<evidence type="ECO:0000313" key="3">
    <source>
        <dbReference type="EMBL" id="ANN78000.1"/>
    </source>
</evidence>
<name>A0A193GDV9_9BORD</name>
<accession>A0A193GDV9</accession>
<organism evidence="3 4">
    <name type="scientific">Bordetella flabilis</name>
    <dbReference type="NCBI Taxonomy" id="463014"/>
    <lineage>
        <taxon>Bacteria</taxon>
        <taxon>Pseudomonadati</taxon>
        <taxon>Pseudomonadota</taxon>
        <taxon>Betaproteobacteria</taxon>
        <taxon>Burkholderiales</taxon>
        <taxon>Alcaligenaceae</taxon>
        <taxon>Bordetella</taxon>
    </lineage>
</organism>
<feature type="domain" description="AMP-dependent synthetase/ligase" evidence="1">
    <location>
        <begin position="68"/>
        <end position="451"/>
    </location>
</feature>
<dbReference type="PANTHER" id="PTHR43767">
    <property type="entry name" value="LONG-CHAIN-FATTY-ACID--COA LIGASE"/>
    <property type="match status" value="1"/>
</dbReference>
<evidence type="ECO:0008006" key="5">
    <source>
        <dbReference type="Google" id="ProtNLM"/>
    </source>
</evidence>
<sequence length="648" mass="69302">MTAMSTASQAQAAVQAQAAAPDIGPEGSVPARRYPPLRSMADVLAIEQIPIEQRITRWDFAMNLLDGCRNDPQRPALHATDNGDPDGKLLTWSFADLERHALRIANMLRAHGVGPEDAVAIVSPTVPALFALFIGGLLAARPFPINWMLSGDALADLIGRSGAKTIVALGPTPGFSIWENVNAAVAKLGRPCVLLTLHDPFAEPHAGDLLTEAARHAGDGLSFARPTAQRDTVACYVHSGGTTGHPKIVKVTHGGMVFRQWAANACLAFTPDDVILSDTPLFHIGGLLVRGLVCTADGNTTVIPSMHGARDKTYIANYWRYVERFGITQISGVPTTLSVLAKNPPTTEDISSLRPYFATGSTAMAPAIQERIRAITGARTLQTYGLTENTSHVAVDPRDGEIRRGCSGLRVPYTTVRIVRLDKDGEILGDCAPGEIGMVLVRSPGVAAGYLDPAQDRGVFRPDGFLVTGDLGCMDDDGYLRISGRQKDLIIRGGHNIEPGLIEDALLQSPWVAQAAAVGKPDAHAGELPIAYVELHPGAQVTAEGLLRYAADRIPERPAVPKEIIVLDKLPLTAVGKPIKHILQVDAARRVFDQVLQPVACAWELDVANTGGSGLKLTLDLRGGTGEAYRQAEEILSRYAIPYVIRQS</sequence>
<dbReference type="EMBL" id="CP016172">
    <property type="protein sequence ID" value="ANN78000.1"/>
    <property type="molecule type" value="Genomic_DNA"/>
</dbReference>
<dbReference type="InterPro" id="IPR025110">
    <property type="entry name" value="AMP-bd_C"/>
</dbReference>
<dbReference type="SUPFAM" id="SSF56801">
    <property type="entry name" value="Acetyl-CoA synthetase-like"/>
    <property type="match status" value="1"/>
</dbReference>
<dbReference type="GO" id="GO:0016878">
    <property type="term" value="F:acid-thiol ligase activity"/>
    <property type="evidence" value="ECO:0007669"/>
    <property type="project" value="UniProtKB-ARBA"/>
</dbReference>
<dbReference type="AlphaFoldDB" id="A0A193GDV9"/>
<evidence type="ECO:0000313" key="4">
    <source>
        <dbReference type="Proteomes" id="UP000091926"/>
    </source>
</evidence>
<keyword evidence="4" id="KW-1185">Reference proteome</keyword>
<dbReference type="InterPro" id="IPR042099">
    <property type="entry name" value="ANL_N_sf"/>
</dbReference>
<protein>
    <recommendedName>
        <fullName evidence="5">Acyl-CoA synthetase</fullName>
    </recommendedName>
</protein>
<dbReference type="STRING" id="463014.BAU07_13680"/>
<dbReference type="Gene3D" id="3.40.50.12780">
    <property type="entry name" value="N-terminal domain of ligase-like"/>
    <property type="match status" value="1"/>
</dbReference>
<dbReference type="InterPro" id="IPR045851">
    <property type="entry name" value="AMP-bd_C_sf"/>
</dbReference>
<dbReference type="OrthoDB" id="9766486at2"/>
<dbReference type="InterPro" id="IPR020845">
    <property type="entry name" value="AMP-binding_CS"/>
</dbReference>
<gene>
    <name evidence="3" type="ORF">BAU07_13680</name>
</gene>
<evidence type="ECO:0000259" key="1">
    <source>
        <dbReference type="Pfam" id="PF00501"/>
    </source>
</evidence>
<dbReference type="Proteomes" id="UP000091926">
    <property type="component" value="Chromosome"/>
</dbReference>
<dbReference type="Pfam" id="PF00501">
    <property type="entry name" value="AMP-binding"/>
    <property type="match status" value="1"/>
</dbReference>
<dbReference type="KEGG" id="bfz:BAU07_13680"/>
<feature type="domain" description="AMP-binding enzyme C-terminal" evidence="2">
    <location>
        <begin position="502"/>
        <end position="577"/>
    </location>
</feature>
<evidence type="ECO:0000259" key="2">
    <source>
        <dbReference type="Pfam" id="PF13193"/>
    </source>
</evidence>